<protein>
    <submittedName>
        <fullName evidence="3">Formate dehydrogenase accessory protein</fullName>
    </submittedName>
</protein>
<evidence type="ECO:0000313" key="3">
    <source>
        <dbReference type="EMBL" id="EME68839.1"/>
    </source>
</evidence>
<evidence type="ECO:0000256" key="1">
    <source>
        <dbReference type="ARBA" id="ARBA00022490"/>
    </source>
</evidence>
<dbReference type="eggNOG" id="COG1526">
    <property type="taxonomic scope" value="Bacteria"/>
</dbReference>
<dbReference type="Pfam" id="PF02634">
    <property type="entry name" value="FdhD-NarQ"/>
    <property type="match status" value="1"/>
</dbReference>
<dbReference type="PANTHER" id="PTHR30592">
    <property type="entry name" value="FORMATE DEHYDROGENASE"/>
    <property type="match status" value="1"/>
</dbReference>
<dbReference type="Gene3D" id="3.10.20.10">
    <property type="match status" value="1"/>
</dbReference>
<keyword evidence="1" id="KW-0963">Cytoplasm</keyword>
<name>M3A8I8_9PROT</name>
<comment type="caution">
    <text evidence="3">The sequence shown here is derived from an EMBL/GenBank/DDBJ whole genome shotgun (WGS) entry which is preliminary data.</text>
</comment>
<dbReference type="Proteomes" id="UP000011744">
    <property type="component" value="Unassembled WGS sequence"/>
</dbReference>
<dbReference type="AlphaFoldDB" id="M3A8I8"/>
<proteinExistence type="predicted"/>
<evidence type="ECO:0000313" key="4">
    <source>
        <dbReference type="Proteomes" id="UP000011744"/>
    </source>
</evidence>
<organism evidence="3 4">
    <name type="scientific">Paramagnetospirillum caucaseum</name>
    <dbReference type="NCBI Taxonomy" id="1244869"/>
    <lineage>
        <taxon>Bacteria</taxon>
        <taxon>Pseudomonadati</taxon>
        <taxon>Pseudomonadota</taxon>
        <taxon>Alphaproteobacteria</taxon>
        <taxon>Rhodospirillales</taxon>
        <taxon>Magnetospirillaceae</taxon>
        <taxon>Paramagnetospirillum</taxon>
    </lineage>
</organism>
<sequence>MSALPVSAATTRRPAVETVTVERWRDGAIETADDVAAAEVPVCLEYNGISHAVMLASPADLEDFALGFSLTEGIVDHPRDILDLETEERCEGIAVRLTVTAQRFHRLKERRRSLAGRTGCGLCGTESLSQVFRDIPRLPTTSAMAAPALQEAFQSLASN</sequence>
<reference evidence="3 4" key="1">
    <citation type="journal article" date="2014" name="Genome Announc.">
        <title>Draft Genome Sequence of Magnetospirillum sp. Strain SO-1, a Freshwater Magnetotactic Bacterium Isolated from the Ol'khovka River, Russia.</title>
        <authorList>
            <person name="Grouzdev D.S."/>
            <person name="Dziuba M.V."/>
            <person name="Sukhacheva M.S."/>
            <person name="Mardanov A.V."/>
            <person name="Beletskiy A.V."/>
            <person name="Kuznetsov B.B."/>
            <person name="Skryabin K.G."/>
        </authorList>
    </citation>
    <scope>NUCLEOTIDE SEQUENCE [LARGE SCALE GENOMIC DNA]</scope>
    <source>
        <strain evidence="3 4">SO-1</strain>
    </source>
</reference>
<dbReference type="GO" id="GO:0016783">
    <property type="term" value="F:sulfurtransferase activity"/>
    <property type="evidence" value="ECO:0007669"/>
    <property type="project" value="InterPro"/>
</dbReference>
<dbReference type="SUPFAM" id="SSF53927">
    <property type="entry name" value="Cytidine deaminase-like"/>
    <property type="match status" value="1"/>
</dbReference>
<dbReference type="STRING" id="1244869.H261_16286"/>
<dbReference type="InterPro" id="IPR016193">
    <property type="entry name" value="Cytidine_deaminase-like"/>
</dbReference>
<keyword evidence="2" id="KW-0501">Molybdenum cofactor biosynthesis</keyword>
<dbReference type="InterPro" id="IPR003786">
    <property type="entry name" value="FdhD"/>
</dbReference>
<dbReference type="RefSeq" id="WP_008619557.1">
    <property type="nucleotide sequence ID" value="NZ_AONQ01000050.1"/>
</dbReference>
<keyword evidence="4" id="KW-1185">Reference proteome</keyword>
<evidence type="ECO:0000256" key="2">
    <source>
        <dbReference type="ARBA" id="ARBA00023150"/>
    </source>
</evidence>
<gene>
    <name evidence="3" type="ORF">H261_16286</name>
</gene>
<dbReference type="EMBL" id="AONQ01000050">
    <property type="protein sequence ID" value="EME68839.1"/>
    <property type="molecule type" value="Genomic_DNA"/>
</dbReference>
<feature type="non-terminal residue" evidence="3">
    <location>
        <position position="159"/>
    </location>
</feature>
<dbReference type="GO" id="GO:0006777">
    <property type="term" value="P:Mo-molybdopterin cofactor biosynthetic process"/>
    <property type="evidence" value="ECO:0007669"/>
    <property type="project" value="UniProtKB-KW"/>
</dbReference>
<accession>M3A8I8</accession>
<dbReference type="PANTHER" id="PTHR30592:SF1">
    <property type="entry name" value="SULFUR CARRIER PROTEIN FDHD"/>
    <property type="match status" value="1"/>
</dbReference>